<evidence type="ECO:0000313" key="3">
    <source>
        <dbReference type="EMBL" id="WBW73209.1"/>
    </source>
</evidence>
<name>A0AAE9WCW2_9SCHI</name>
<keyword evidence="4" id="KW-1185">Reference proteome</keyword>
<dbReference type="Pfam" id="PF13577">
    <property type="entry name" value="SnoaL_4"/>
    <property type="match status" value="1"/>
</dbReference>
<evidence type="ECO:0000313" key="2">
    <source>
        <dbReference type="EMBL" id="WBW70717.1"/>
    </source>
</evidence>
<feature type="domain" description="SnoaL-like" evidence="1">
    <location>
        <begin position="14"/>
        <end position="121"/>
    </location>
</feature>
<dbReference type="RefSeq" id="XP_056034960.1">
    <property type="nucleotide sequence ID" value="XM_056178804.1"/>
</dbReference>
<dbReference type="KEGG" id="som:SOMG_00004"/>
<sequence length="123" mass="13127">MSVPALPATLTPALSGRDAVADALYRSVMALDTADDALFKSAFTTDAVLDVNGTIMEGYDAIYSQCYAMLTKFDTNHFLSNMRINIIEGDSKAQVTCSALSQHYRGGEGMNPGSDFLLAGGLY</sequence>
<organism evidence="3 4">
    <name type="scientific">Schizosaccharomyces osmophilus</name>
    <dbReference type="NCBI Taxonomy" id="2545709"/>
    <lineage>
        <taxon>Eukaryota</taxon>
        <taxon>Fungi</taxon>
        <taxon>Dikarya</taxon>
        <taxon>Ascomycota</taxon>
        <taxon>Taphrinomycotina</taxon>
        <taxon>Schizosaccharomycetes</taxon>
        <taxon>Schizosaccharomycetales</taxon>
        <taxon>Schizosaccharomycetaceae</taxon>
        <taxon>Schizosaccharomyces</taxon>
    </lineage>
</organism>
<dbReference type="AlphaFoldDB" id="A0AAE9WCW2"/>
<dbReference type="Proteomes" id="UP001212411">
    <property type="component" value="Chromosome 2"/>
</dbReference>
<dbReference type="SUPFAM" id="SSF54427">
    <property type="entry name" value="NTF2-like"/>
    <property type="match status" value="1"/>
</dbReference>
<dbReference type="InterPro" id="IPR037401">
    <property type="entry name" value="SnoaL-like"/>
</dbReference>
<reference evidence="3" key="2">
    <citation type="submission" date="2023-01" db="EMBL/GenBank/DDBJ databases">
        <authorList>
            <person name="Jia G.-S."/>
            <person name="Zhang W.-C."/>
            <person name="Liang Y."/>
            <person name="Liu X.-H."/>
            <person name="Rhind N."/>
            <person name="Pidoux A."/>
            <person name="Brysch-Herzberg M."/>
            <person name="Du L.-L."/>
        </authorList>
    </citation>
    <scope>NUCLEOTIDE SEQUENCE</scope>
    <source>
        <strain evidence="3">CBS 15793</strain>
    </source>
</reference>
<dbReference type="EMBL" id="CP115611">
    <property type="protein sequence ID" value="WBW70717.1"/>
    <property type="molecule type" value="Genomic_DNA"/>
</dbReference>
<evidence type="ECO:0000313" key="4">
    <source>
        <dbReference type="Proteomes" id="UP001212411"/>
    </source>
</evidence>
<dbReference type="GeneID" id="80873493"/>
<evidence type="ECO:0000259" key="1">
    <source>
        <dbReference type="Pfam" id="PF13577"/>
    </source>
</evidence>
<protein>
    <submittedName>
        <fullName evidence="3">SnoaL-like domain</fullName>
    </submittedName>
</protein>
<dbReference type="Proteomes" id="UP001212411">
    <property type="component" value="Chromosome 1"/>
</dbReference>
<reference evidence="3 4" key="1">
    <citation type="journal article" date="2023" name="G3 (Bethesda)">
        <title>A high-quality reference genome for the fission yeast Schizosaccharomyces osmophilus.</title>
        <authorList>
            <person name="Jia G.S."/>
            <person name="Zhang W.C."/>
            <person name="Liang Y."/>
            <person name="Liu X.H."/>
            <person name="Rhind N."/>
            <person name="Pidoux A."/>
            <person name="Brysch-Herzberg M."/>
            <person name="Du L.L."/>
        </authorList>
    </citation>
    <scope>NUCLEOTIDE SEQUENCE [LARGE SCALE GENOMIC DNA]</scope>
    <source>
        <strain evidence="3 4">CBS 15793</strain>
    </source>
</reference>
<dbReference type="InterPro" id="IPR032710">
    <property type="entry name" value="NTF2-like_dom_sf"/>
</dbReference>
<dbReference type="EMBL" id="CP115612">
    <property type="protein sequence ID" value="WBW73209.1"/>
    <property type="molecule type" value="Genomic_DNA"/>
</dbReference>
<dbReference type="Gene3D" id="3.10.450.50">
    <property type="match status" value="1"/>
</dbReference>
<proteinExistence type="predicted"/>
<gene>
    <name evidence="2" type="ORF">SOMG_00004</name>
    <name evidence="3" type="ORF">SOMG_04077</name>
</gene>
<accession>A0AAE9WCW2</accession>